<evidence type="ECO:0000256" key="6">
    <source>
        <dbReference type="ARBA" id="ARBA00022840"/>
    </source>
</evidence>
<dbReference type="SUPFAM" id="SSF56104">
    <property type="entry name" value="SAICAR synthase-like"/>
    <property type="match status" value="1"/>
</dbReference>
<keyword evidence="3 8" id="KW-0436">Ligase</keyword>
<dbReference type="PROSITE" id="PS01057">
    <property type="entry name" value="SAICAR_SYNTHETASE_1"/>
    <property type="match status" value="1"/>
</dbReference>
<evidence type="ECO:0000313" key="10">
    <source>
        <dbReference type="EMBL" id="CAA9318182.1"/>
    </source>
</evidence>
<dbReference type="NCBIfam" id="TIGR00081">
    <property type="entry name" value="purC"/>
    <property type="match status" value="1"/>
</dbReference>
<dbReference type="Gene3D" id="3.30.200.20">
    <property type="entry name" value="Phosphorylase Kinase, domain 1"/>
    <property type="match status" value="1"/>
</dbReference>
<dbReference type="GO" id="GO:0005524">
    <property type="term" value="F:ATP binding"/>
    <property type="evidence" value="ECO:0007669"/>
    <property type="project" value="UniProtKB-KW"/>
</dbReference>
<sequence length="309" mass="33625">MTAATVAATHLPLPLLQRGKVRDVYVVDAERLLVVATDRVSAFDVVMREAVPFKGAVLTQLTAWWLRELEGIVPHHMLATDVEAVVEAAPVLAAHRAELVGRAMLCRRAQVFPVECVVRGYLAGSAWKEYREHGTLAGEALPRGLVESSRLAPPLFSPATKAETGHDENITLPAMAAAVGGDTAAELEALSRRVYERGRDIAAGRGIIIADTKFEFGRAGGRTILVDEVLTPDSSRFWPAEQYRAGGPQPSFDKQPLRDFLDAERRAGRWNGEAPPPPLPEAVVASTSARYRDAFRRITGHPLEIADLT</sequence>
<dbReference type="EMBL" id="CADCTU010000435">
    <property type="protein sequence ID" value="CAA9318182.1"/>
    <property type="molecule type" value="Genomic_DNA"/>
</dbReference>
<evidence type="ECO:0000259" key="9">
    <source>
        <dbReference type="Pfam" id="PF01259"/>
    </source>
</evidence>
<organism evidence="10">
    <name type="scientific">uncultured Gemmatimonadaceae bacterium</name>
    <dbReference type="NCBI Taxonomy" id="246130"/>
    <lineage>
        <taxon>Bacteria</taxon>
        <taxon>Pseudomonadati</taxon>
        <taxon>Gemmatimonadota</taxon>
        <taxon>Gemmatimonadia</taxon>
        <taxon>Gemmatimonadales</taxon>
        <taxon>Gemmatimonadaceae</taxon>
        <taxon>environmental samples</taxon>
    </lineage>
</organism>
<dbReference type="Pfam" id="PF01259">
    <property type="entry name" value="SAICAR_synt"/>
    <property type="match status" value="1"/>
</dbReference>
<dbReference type="PROSITE" id="PS01058">
    <property type="entry name" value="SAICAR_SYNTHETASE_2"/>
    <property type="match status" value="1"/>
</dbReference>
<dbReference type="InterPro" id="IPR028923">
    <property type="entry name" value="SAICAR_synt/ADE2_N"/>
</dbReference>
<keyword evidence="6 8" id="KW-0067">ATP-binding</keyword>
<evidence type="ECO:0000256" key="4">
    <source>
        <dbReference type="ARBA" id="ARBA00022741"/>
    </source>
</evidence>
<dbReference type="EC" id="6.3.2.6" evidence="8"/>
<dbReference type="AlphaFoldDB" id="A0A6J4KXR6"/>
<feature type="domain" description="SAICAR synthetase/ADE2 N-terminal" evidence="9">
    <location>
        <begin position="16"/>
        <end position="265"/>
    </location>
</feature>
<dbReference type="CDD" id="cd01414">
    <property type="entry name" value="SAICAR_synt_Sc"/>
    <property type="match status" value="1"/>
</dbReference>
<reference evidence="10" key="1">
    <citation type="submission" date="2020-02" db="EMBL/GenBank/DDBJ databases">
        <authorList>
            <person name="Meier V. D."/>
        </authorList>
    </citation>
    <scope>NUCLEOTIDE SEQUENCE</scope>
    <source>
        <strain evidence="10">AVDCRST_MAG11</strain>
    </source>
</reference>
<dbReference type="Gene3D" id="3.30.470.20">
    <property type="entry name" value="ATP-grasp fold, B domain"/>
    <property type="match status" value="1"/>
</dbReference>
<keyword evidence="5 8" id="KW-0658">Purine biosynthesis</keyword>
<dbReference type="InterPro" id="IPR018236">
    <property type="entry name" value="SAICAR_synthetase_CS"/>
</dbReference>
<comment type="similarity">
    <text evidence="2 8">Belongs to the SAICAR synthetase family.</text>
</comment>
<gene>
    <name evidence="8" type="primary">purC</name>
    <name evidence="10" type="ORF">AVDCRST_MAG11-1881</name>
</gene>
<dbReference type="HAMAP" id="MF_00137">
    <property type="entry name" value="SAICAR_synth"/>
    <property type="match status" value="1"/>
</dbReference>
<dbReference type="GO" id="GO:0006189">
    <property type="term" value="P:'de novo' IMP biosynthetic process"/>
    <property type="evidence" value="ECO:0007669"/>
    <property type="project" value="UniProtKB-UniRule"/>
</dbReference>
<name>A0A6J4KXR6_9BACT</name>
<evidence type="ECO:0000256" key="7">
    <source>
        <dbReference type="ARBA" id="ARBA00048475"/>
    </source>
</evidence>
<proteinExistence type="inferred from homology"/>
<dbReference type="FunFam" id="3.30.470.20:FF:000015">
    <property type="entry name" value="Phosphoribosylaminoimidazole-succinocarboxamide synthase"/>
    <property type="match status" value="1"/>
</dbReference>
<evidence type="ECO:0000256" key="3">
    <source>
        <dbReference type="ARBA" id="ARBA00022598"/>
    </source>
</evidence>
<accession>A0A6J4KXR6</accession>
<evidence type="ECO:0000256" key="8">
    <source>
        <dbReference type="HAMAP-Rule" id="MF_00137"/>
    </source>
</evidence>
<dbReference type="NCBIfam" id="NF010568">
    <property type="entry name" value="PRK13961.1"/>
    <property type="match status" value="1"/>
</dbReference>
<evidence type="ECO:0000256" key="1">
    <source>
        <dbReference type="ARBA" id="ARBA00004672"/>
    </source>
</evidence>
<dbReference type="UniPathway" id="UPA00074">
    <property type="reaction ID" value="UER00131"/>
</dbReference>
<keyword evidence="4 8" id="KW-0547">Nucleotide-binding</keyword>
<protein>
    <recommendedName>
        <fullName evidence="8">Phosphoribosylaminoimidazole-succinocarboxamide synthase</fullName>
        <ecNumber evidence="8">6.3.2.6</ecNumber>
    </recommendedName>
    <alternativeName>
        <fullName evidence="8">SAICAR synthetase</fullName>
    </alternativeName>
</protein>
<dbReference type="GO" id="GO:0004639">
    <property type="term" value="F:phosphoribosylaminoimidazolesuccinocarboxamide synthase activity"/>
    <property type="evidence" value="ECO:0007669"/>
    <property type="project" value="UniProtKB-UniRule"/>
</dbReference>
<comment type="catalytic activity">
    <reaction evidence="7 8">
        <text>5-amino-1-(5-phospho-D-ribosyl)imidazole-4-carboxylate + L-aspartate + ATP = (2S)-2-[5-amino-1-(5-phospho-beta-D-ribosyl)imidazole-4-carboxamido]succinate + ADP + phosphate + 2 H(+)</text>
        <dbReference type="Rhea" id="RHEA:22628"/>
        <dbReference type="ChEBI" id="CHEBI:15378"/>
        <dbReference type="ChEBI" id="CHEBI:29991"/>
        <dbReference type="ChEBI" id="CHEBI:30616"/>
        <dbReference type="ChEBI" id="CHEBI:43474"/>
        <dbReference type="ChEBI" id="CHEBI:58443"/>
        <dbReference type="ChEBI" id="CHEBI:77657"/>
        <dbReference type="ChEBI" id="CHEBI:456216"/>
        <dbReference type="EC" id="6.3.2.6"/>
    </reaction>
</comment>
<dbReference type="InterPro" id="IPR001636">
    <property type="entry name" value="SAICAR_synth"/>
</dbReference>
<dbReference type="PANTHER" id="PTHR43700:SF1">
    <property type="entry name" value="PHOSPHORIBOSYLAMINOIMIDAZOLE-SUCCINOCARBOXAMIDE SYNTHASE"/>
    <property type="match status" value="1"/>
</dbReference>
<comment type="pathway">
    <text evidence="1 8">Purine metabolism; IMP biosynthesis via de novo pathway; 5-amino-1-(5-phospho-D-ribosyl)imidazole-4-carboxamide from 5-amino-1-(5-phospho-D-ribosyl)imidazole-4-carboxylate: step 1/2.</text>
</comment>
<evidence type="ECO:0000256" key="2">
    <source>
        <dbReference type="ARBA" id="ARBA00010190"/>
    </source>
</evidence>
<dbReference type="PANTHER" id="PTHR43700">
    <property type="entry name" value="PHOSPHORIBOSYLAMINOIMIDAZOLE-SUCCINOCARBOXAMIDE SYNTHASE"/>
    <property type="match status" value="1"/>
</dbReference>
<dbReference type="GO" id="GO:0005737">
    <property type="term" value="C:cytoplasm"/>
    <property type="evidence" value="ECO:0007669"/>
    <property type="project" value="TreeGrafter"/>
</dbReference>
<evidence type="ECO:0000256" key="5">
    <source>
        <dbReference type="ARBA" id="ARBA00022755"/>
    </source>
</evidence>